<feature type="region of interest" description="Disordered" evidence="5">
    <location>
        <begin position="22"/>
        <end position="264"/>
    </location>
</feature>
<evidence type="ECO:0000256" key="2">
    <source>
        <dbReference type="ARBA" id="ARBA00022884"/>
    </source>
</evidence>
<dbReference type="Pfam" id="PF00098">
    <property type="entry name" value="zf-CCHC"/>
    <property type="match status" value="1"/>
</dbReference>
<dbReference type="Gramene" id="Pp3c14_1940V3.1">
    <property type="protein sequence ID" value="Pp3c14_1940V3.1"/>
    <property type="gene ID" value="Pp3c14_1940"/>
</dbReference>
<keyword evidence="1" id="KW-0677">Repeat</keyword>
<reference evidence="9" key="3">
    <citation type="submission" date="2020-12" db="UniProtKB">
        <authorList>
            <consortium name="EnsemblPlants"/>
        </authorList>
    </citation>
    <scope>IDENTIFICATION</scope>
</reference>
<dbReference type="SMART" id="SM00360">
    <property type="entry name" value="RRM"/>
    <property type="match status" value="2"/>
</dbReference>
<dbReference type="InterPro" id="IPR036875">
    <property type="entry name" value="Znf_CCHC_sf"/>
</dbReference>
<dbReference type="OrthoDB" id="439808at2759"/>
<feature type="domain" description="RRM" evidence="6">
    <location>
        <begin position="270"/>
        <end position="347"/>
    </location>
</feature>
<proteinExistence type="predicted"/>
<feature type="compositionally biased region" description="Basic residues" evidence="5">
    <location>
        <begin position="48"/>
        <end position="57"/>
    </location>
</feature>
<dbReference type="PROSITE" id="PS50158">
    <property type="entry name" value="ZF_CCHC"/>
    <property type="match status" value="1"/>
</dbReference>
<keyword evidence="3" id="KW-0862">Zinc</keyword>
<evidence type="ECO:0000256" key="5">
    <source>
        <dbReference type="SAM" id="MobiDB-lite"/>
    </source>
</evidence>
<dbReference type="InterPro" id="IPR000504">
    <property type="entry name" value="RRM_dom"/>
</dbReference>
<dbReference type="RefSeq" id="XP_024395142.1">
    <property type="nucleotide sequence ID" value="XM_024539374.2"/>
</dbReference>
<keyword evidence="3" id="KW-0863">Zinc-finger</keyword>
<dbReference type="PANTHER" id="PTHR23236">
    <property type="entry name" value="EUKARYOTIC TRANSLATION INITIATION FACTOR 4B/4H"/>
    <property type="match status" value="1"/>
</dbReference>
<evidence type="ECO:0000313" key="9">
    <source>
        <dbReference type="EnsemblPlants" id="Pp3c14_1940V3.1"/>
    </source>
</evidence>
<dbReference type="AlphaFoldDB" id="A0A2K1JG18"/>
<keyword evidence="10" id="KW-1185">Reference proteome</keyword>
<dbReference type="InterPro" id="IPR035979">
    <property type="entry name" value="RBD_domain_sf"/>
</dbReference>
<evidence type="ECO:0000256" key="1">
    <source>
        <dbReference type="ARBA" id="ARBA00022737"/>
    </source>
</evidence>
<dbReference type="Gramene" id="Pp3c14_1940V3.2">
    <property type="protein sequence ID" value="Pp3c14_1940V3.2"/>
    <property type="gene ID" value="Pp3c14_1940"/>
</dbReference>
<dbReference type="EnsemblPlants" id="Pp3c14_1940V3.3">
    <property type="protein sequence ID" value="Pp3c14_1940V3.3"/>
    <property type="gene ID" value="Pp3c14_1940"/>
</dbReference>
<dbReference type="GO" id="GO:0003723">
    <property type="term" value="F:RNA binding"/>
    <property type="evidence" value="ECO:0000318"/>
    <property type="project" value="GO_Central"/>
</dbReference>
<dbReference type="EnsemblPlants" id="Pp3c14_1940V3.1">
    <property type="protein sequence ID" value="Pp3c14_1940V3.1"/>
    <property type="gene ID" value="Pp3c14_1940"/>
</dbReference>
<evidence type="ECO:0000259" key="6">
    <source>
        <dbReference type="PROSITE" id="PS50102"/>
    </source>
</evidence>
<gene>
    <name evidence="9" type="primary">LOC112291648</name>
    <name evidence="8" type="ORF">PHYPA_017886</name>
</gene>
<dbReference type="STRING" id="3218.A0A2K1JG18"/>
<dbReference type="InterPro" id="IPR012677">
    <property type="entry name" value="Nucleotide-bd_a/b_plait_sf"/>
</dbReference>
<dbReference type="Gene3D" id="4.10.60.10">
    <property type="entry name" value="Zinc finger, CCHC-type"/>
    <property type="match status" value="1"/>
</dbReference>
<dbReference type="CDD" id="cd12271">
    <property type="entry name" value="RRM1_PHIP1"/>
    <property type="match status" value="1"/>
</dbReference>
<dbReference type="SUPFAM" id="SSF57756">
    <property type="entry name" value="Retrovirus zinc finger-like domains"/>
    <property type="match status" value="1"/>
</dbReference>
<dbReference type="EMBL" id="ABEU02000014">
    <property type="protein sequence ID" value="PNR40484.1"/>
    <property type="molecule type" value="Genomic_DNA"/>
</dbReference>
<feature type="compositionally biased region" description="Basic and acidic residues" evidence="5">
    <location>
        <begin position="233"/>
        <end position="244"/>
    </location>
</feature>
<evidence type="ECO:0000256" key="3">
    <source>
        <dbReference type="PROSITE-ProRule" id="PRU00047"/>
    </source>
</evidence>
<dbReference type="SMART" id="SM00343">
    <property type="entry name" value="ZnF_C2HC"/>
    <property type="match status" value="1"/>
</dbReference>
<dbReference type="SUPFAM" id="SSF54928">
    <property type="entry name" value="RNA-binding domain, RBD"/>
    <property type="match status" value="2"/>
</dbReference>
<dbReference type="PROSITE" id="PS50102">
    <property type="entry name" value="RRM"/>
    <property type="match status" value="2"/>
</dbReference>
<feature type="compositionally biased region" description="Polar residues" evidence="5">
    <location>
        <begin position="172"/>
        <end position="193"/>
    </location>
</feature>
<keyword evidence="2 4" id="KW-0694">RNA-binding</keyword>
<dbReference type="PANTHER" id="PTHR23236:SF119">
    <property type="entry name" value="NUCLEAR RNA-BINDING PROTEIN SART-3"/>
    <property type="match status" value="1"/>
</dbReference>
<dbReference type="InterPro" id="IPR034361">
    <property type="entry name" value="PHIP1_RRM1"/>
</dbReference>
<reference evidence="8 10" key="1">
    <citation type="journal article" date="2008" name="Science">
        <title>The Physcomitrella genome reveals evolutionary insights into the conquest of land by plants.</title>
        <authorList>
            <person name="Rensing S."/>
            <person name="Lang D."/>
            <person name="Zimmer A."/>
            <person name="Terry A."/>
            <person name="Salamov A."/>
            <person name="Shapiro H."/>
            <person name="Nishiyama T."/>
            <person name="Perroud P.-F."/>
            <person name="Lindquist E."/>
            <person name="Kamisugi Y."/>
            <person name="Tanahashi T."/>
            <person name="Sakakibara K."/>
            <person name="Fujita T."/>
            <person name="Oishi K."/>
            <person name="Shin-I T."/>
            <person name="Kuroki Y."/>
            <person name="Toyoda A."/>
            <person name="Suzuki Y."/>
            <person name="Hashimoto A."/>
            <person name="Yamaguchi K."/>
            <person name="Sugano A."/>
            <person name="Kohara Y."/>
            <person name="Fujiyama A."/>
            <person name="Anterola A."/>
            <person name="Aoki S."/>
            <person name="Ashton N."/>
            <person name="Barbazuk W.B."/>
            <person name="Barker E."/>
            <person name="Bennetzen J."/>
            <person name="Bezanilla M."/>
            <person name="Blankenship R."/>
            <person name="Cho S.H."/>
            <person name="Dutcher S."/>
            <person name="Estelle M."/>
            <person name="Fawcett J.A."/>
            <person name="Gundlach H."/>
            <person name="Hanada K."/>
            <person name="Heyl A."/>
            <person name="Hicks K.A."/>
            <person name="Hugh J."/>
            <person name="Lohr M."/>
            <person name="Mayer K."/>
            <person name="Melkozernov A."/>
            <person name="Murata T."/>
            <person name="Nelson D."/>
            <person name="Pils B."/>
            <person name="Prigge M."/>
            <person name="Reiss B."/>
            <person name="Renner T."/>
            <person name="Rombauts S."/>
            <person name="Rushton P."/>
            <person name="Sanderfoot A."/>
            <person name="Schween G."/>
            <person name="Shiu S.-H."/>
            <person name="Stueber K."/>
            <person name="Theodoulou F.L."/>
            <person name="Tu H."/>
            <person name="Van de Peer Y."/>
            <person name="Verrier P.J."/>
            <person name="Waters E."/>
            <person name="Wood A."/>
            <person name="Yang L."/>
            <person name="Cove D."/>
            <person name="Cuming A."/>
            <person name="Hasebe M."/>
            <person name="Lucas S."/>
            <person name="Mishler D.B."/>
            <person name="Reski R."/>
            <person name="Grigoriev I."/>
            <person name="Quatrano R.S."/>
            <person name="Boore J.L."/>
        </authorList>
    </citation>
    <scope>NUCLEOTIDE SEQUENCE [LARGE SCALE GENOMIC DNA]</scope>
    <source>
        <strain evidence="9 10">cv. Gransden 2004</strain>
    </source>
</reference>
<dbReference type="RefSeq" id="XP_024395141.1">
    <property type="nucleotide sequence ID" value="XM_024539373.2"/>
</dbReference>
<feature type="domain" description="CCHC-type" evidence="7">
    <location>
        <begin position="466"/>
        <end position="480"/>
    </location>
</feature>
<feature type="domain" description="RRM" evidence="6">
    <location>
        <begin position="369"/>
        <end position="445"/>
    </location>
</feature>
<sequence length="483" mass="52871">MVLSNSKLKRKKREEAAIAAALSLQSGSDAVRAEDNLKGDIVADNPEKKKKKHKRANSKTADSDGPASDVGGLSARPTLDTEAENGLAGRLQGAKEKRDGDGAGASPREVHEFPPAEINAEGTERSAAGGVASELFEGRTGDLYKKKLRKKPRWEVDENGKRIKPAKALNDDPSNMLASTPSVNGLSQSQEPKTTSENKKVLSEVATSDAGDENRIFEGNEPWLASKRKKKKPATDKWGKKIDQPCEDTSAVSEEPSSDVNRSEVKVDPKKVMVGGMPYYITENDIHEFFQECGTIAELDCMTFPDTGKFKGIAFITFRTEEAAKRAMALDAADMGGRFLKIEMCKIKPLEVGNKPLFKEPPKKQPGCLAAYIGNLSYDITEKEVRRFFKGCKIESVRFAENKETGEFRGFGHIDFADDESLEAAMKLDQEPLLGRPLKIAYSVPQKDKIMGVRGGSKPAETKKGCFTCGEEGHMSYNCPLKI</sequence>
<evidence type="ECO:0000313" key="8">
    <source>
        <dbReference type="EMBL" id="PNR40484.1"/>
    </source>
</evidence>
<accession>A0A2K1JG18</accession>
<dbReference type="Pfam" id="PF00076">
    <property type="entry name" value="RRM_1"/>
    <property type="match status" value="2"/>
</dbReference>
<name>A0A2K1JG18_PHYPA</name>
<reference evidence="8 10" key="2">
    <citation type="journal article" date="2018" name="Plant J.">
        <title>The Physcomitrella patens chromosome-scale assembly reveals moss genome structure and evolution.</title>
        <authorList>
            <person name="Lang D."/>
            <person name="Ullrich K.K."/>
            <person name="Murat F."/>
            <person name="Fuchs J."/>
            <person name="Jenkins J."/>
            <person name="Haas F.B."/>
            <person name="Piednoel M."/>
            <person name="Gundlach H."/>
            <person name="Van Bel M."/>
            <person name="Meyberg R."/>
            <person name="Vives C."/>
            <person name="Morata J."/>
            <person name="Symeonidi A."/>
            <person name="Hiss M."/>
            <person name="Muchero W."/>
            <person name="Kamisugi Y."/>
            <person name="Saleh O."/>
            <person name="Blanc G."/>
            <person name="Decker E.L."/>
            <person name="van Gessel N."/>
            <person name="Grimwood J."/>
            <person name="Hayes R.D."/>
            <person name="Graham S.W."/>
            <person name="Gunter L.E."/>
            <person name="McDaniel S.F."/>
            <person name="Hoernstein S.N.W."/>
            <person name="Larsson A."/>
            <person name="Li F.W."/>
            <person name="Perroud P.F."/>
            <person name="Phillips J."/>
            <person name="Ranjan P."/>
            <person name="Rokshar D.S."/>
            <person name="Rothfels C.J."/>
            <person name="Schneider L."/>
            <person name="Shu S."/>
            <person name="Stevenson D.W."/>
            <person name="Thummler F."/>
            <person name="Tillich M."/>
            <person name="Villarreal Aguilar J.C."/>
            <person name="Widiez T."/>
            <person name="Wong G.K."/>
            <person name="Wymore A."/>
            <person name="Zhang Y."/>
            <person name="Zimmer A.D."/>
            <person name="Quatrano R.S."/>
            <person name="Mayer K.F.X."/>
            <person name="Goodstein D."/>
            <person name="Casacuberta J.M."/>
            <person name="Vandepoele K."/>
            <person name="Reski R."/>
            <person name="Cuming A.C."/>
            <person name="Tuskan G.A."/>
            <person name="Maumus F."/>
            <person name="Salse J."/>
            <person name="Schmutz J."/>
            <person name="Rensing S.A."/>
        </authorList>
    </citation>
    <scope>NUCLEOTIDE SEQUENCE [LARGE SCALE GENOMIC DNA]</scope>
    <source>
        <strain evidence="9 10">cv. Gransden 2004</strain>
    </source>
</reference>
<dbReference type="Gene3D" id="3.30.70.330">
    <property type="match status" value="2"/>
</dbReference>
<dbReference type="Gramene" id="Pp3c14_1940V3.3">
    <property type="protein sequence ID" value="Pp3c14_1940V3.3"/>
    <property type="gene ID" value="Pp3c14_1940"/>
</dbReference>
<evidence type="ECO:0000256" key="4">
    <source>
        <dbReference type="PROSITE-ProRule" id="PRU00176"/>
    </source>
</evidence>
<organism evidence="8">
    <name type="scientific">Physcomitrium patens</name>
    <name type="common">Spreading-leaved earth moss</name>
    <name type="synonym">Physcomitrella patens</name>
    <dbReference type="NCBI Taxonomy" id="3218"/>
    <lineage>
        <taxon>Eukaryota</taxon>
        <taxon>Viridiplantae</taxon>
        <taxon>Streptophyta</taxon>
        <taxon>Embryophyta</taxon>
        <taxon>Bryophyta</taxon>
        <taxon>Bryophytina</taxon>
        <taxon>Bryopsida</taxon>
        <taxon>Funariidae</taxon>
        <taxon>Funariales</taxon>
        <taxon>Funariaceae</taxon>
        <taxon>Physcomitrium</taxon>
    </lineage>
</organism>
<evidence type="ECO:0000313" key="10">
    <source>
        <dbReference type="Proteomes" id="UP000006727"/>
    </source>
</evidence>
<evidence type="ECO:0000259" key="7">
    <source>
        <dbReference type="PROSITE" id="PS50158"/>
    </source>
</evidence>
<dbReference type="EnsemblPlants" id="Pp3c14_1940V3.2">
    <property type="protein sequence ID" value="Pp3c14_1940V3.2"/>
    <property type="gene ID" value="Pp3c14_1940"/>
</dbReference>
<keyword evidence="3" id="KW-0479">Metal-binding</keyword>
<protein>
    <submittedName>
        <fullName evidence="8 9">Uncharacterized protein</fullName>
    </submittedName>
</protein>
<feature type="compositionally biased region" description="Basic and acidic residues" evidence="5">
    <location>
        <begin position="136"/>
        <end position="145"/>
    </location>
</feature>
<dbReference type="KEGG" id="ppp:112291648"/>
<dbReference type="GeneID" id="112291648"/>
<dbReference type="InterPro" id="IPR001878">
    <property type="entry name" value="Znf_CCHC"/>
</dbReference>
<dbReference type="PaxDb" id="3218-PP1S255_12V6.1"/>
<dbReference type="Proteomes" id="UP000006727">
    <property type="component" value="Chromosome 14"/>
</dbReference>
<dbReference type="GO" id="GO:0008270">
    <property type="term" value="F:zinc ion binding"/>
    <property type="evidence" value="ECO:0007669"/>
    <property type="project" value="UniProtKB-KW"/>
</dbReference>